<dbReference type="PROSITE" id="PS01124">
    <property type="entry name" value="HTH_ARAC_FAMILY_2"/>
    <property type="match status" value="1"/>
</dbReference>
<dbReference type="PROSITE" id="PS00430">
    <property type="entry name" value="TONB_DEPENDENT_REC_1"/>
    <property type="match status" value="1"/>
</dbReference>
<dbReference type="InterPro" id="IPR009057">
    <property type="entry name" value="Homeodomain-like_sf"/>
</dbReference>
<keyword evidence="2" id="KW-0238">DNA-binding</keyword>
<evidence type="ECO:0000256" key="1">
    <source>
        <dbReference type="ARBA" id="ARBA00023015"/>
    </source>
</evidence>
<accession>A0A7V7GWI2</accession>
<dbReference type="Pfam" id="PF12833">
    <property type="entry name" value="HTH_18"/>
    <property type="match status" value="1"/>
</dbReference>
<evidence type="ECO:0000313" key="6">
    <source>
        <dbReference type="Proteomes" id="UP000463138"/>
    </source>
</evidence>
<reference evidence="5 6" key="1">
    <citation type="submission" date="2018-07" db="EMBL/GenBank/DDBJ databases">
        <title>Pseudomonas laoshanensis sp. nov., isolated from soil.</title>
        <authorList>
            <person name="Sun J."/>
            <person name="Yu L."/>
            <person name="Wang M."/>
            <person name="Zhang C."/>
        </authorList>
    </citation>
    <scope>NUCLEOTIDE SEQUENCE [LARGE SCALE GENOMIC DNA]</scope>
    <source>
        <strain evidence="5 6">Y22</strain>
    </source>
</reference>
<dbReference type="InterPro" id="IPR010916">
    <property type="entry name" value="TonB_box_CS"/>
</dbReference>
<dbReference type="InterPro" id="IPR037923">
    <property type="entry name" value="HTH-like"/>
</dbReference>
<name>A0A7V7GWI2_9GAMM</name>
<dbReference type="SUPFAM" id="SSF46689">
    <property type="entry name" value="Homeodomain-like"/>
    <property type="match status" value="2"/>
</dbReference>
<dbReference type="RefSeq" id="WP_149331460.1">
    <property type="nucleotide sequence ID" value="NZ_QOVF01000001.1"/>
</dbReference>
<organism evidence="5 6">
    <name type="scientific">Halopseudomonas laoshanensis</name>
    <dbReference type="NCBI Taxonomy" id="2268758"/>
    <lineage>
        <taxon>Bacteria</taxon>
        <taxon>Pseudomonadati</taxon>
        <taxon>Pseudomonadota</taxon>
        <taxon>Gammaproteobacteria</taxon>
        <taxon>Pseudomonadales</taxon>
        <taxon>Pseudomonadaceae</taxon>
        <taxon>Halopseudomonas</taxon>
    </lineage>
</organism>
<evidence type="ECO:0000256" key="3">
    <source>
        <dbReference type="ARBA" id="ARBA00023163"/>
    </source>
</evidence>
<protein>
    <submittedName>
        <fullName evidence="5">AraC family transcriptional regulator</fullName>
    </submittedName>
</protein>
<dbReference type="AlphaFoldDB" id="A0A7V7GWI2"/>
<keyword evidence="3" id="KW-0804">Transcription</keyword>
<dbReference type="InterPro" id="IPR009594">
    <property type="entry name" value="Tscrpt_reg_HTH_AraC_N"/>
</dbReference>
<evidence type="ECO:0000313" key="5">
    <source>
        <dbReference type="EMBL" id="KAA0696503.1"/>
    </source>
</evidence>
<keyword evidence="6" id="KW-1185">Reference proteome</keyword>
<keyword evidence="1" id="KW-0805">Transcription regulation</keyword>
<dbReference type="Proteomes" id="UP000463138">
    <property type="component" value="Unassembled WGS sequence"/>
</dbReference>
<evidence type="ECO:0000256" key="2">
    <source>
        <dbReference type="ARBA" id="ARBA00023125"/>
    </source>
</evidence>
<dbReference type="InterPro" id="IPR018060">
    <property type="entry name" value="HTH_AraC"/>
</dbReference>
<dbReference type="SMART" id="SM00342">
    <property type="entry name" value="HTH_ARAC"/>
    <property type="match status" value="1"/>
</dbReference>
<dbReference type="OrthoDB" id="34150at2"/>
<dbReference type="Gene3D" id="1.10.10.60">
    <property type="entry name" value="Homeodomain-like"/>
    <property type="match status" value="2"/>
</dbReference>
<dbReference type="PANTHER" id="PTHR43436:SF1">
    <property type="entry name" value="TRANSCRIPTIONAL REGULATORY PROTEIN"/>
    <property type="match status" value="1"/>
</dbReference>
<feature type="domain" description="HTH araC/xylS-type" evidence="4">
    <location>
        <begin position="187"/>
        <end position="284"/>
    </location>
</feature>
<dbReference type="GO" id="GO:0003700">
    <property type="term" value="F:DNA-binding transcription factor activity"/>
    <property type="evidence" value="ECO:0007669"/>
    <property type="project" value="InterPro"/>
</dbReference>
<dbReference type="Pfam" id="PF06719">
    <property type="entry name" value="AraC_N"/>
    <property type="match status" value="1"/>
</dbReference>
<proteinExistence type="predicted"/>
<dbReference type="PANTHER" id="PTHR43436">
    <property type="entry name" value="ARAC-FAMILY TRANSCRIPTIONAL REGULATOR"/>
    <property type="match status" value="1"/>
</dbReference>
<gene>
    <name evidence="5" type="ORF">DT594_03965</name>
</gene>
<dbReference type="EMBL" id="QOVF01000001">
    <property type="protein sequence ID" value="KAA0696503.1"/>
    <property type="molecule type" value="Genomic_DNA"/>
</dbReference>
<sequence>MTETLLDIVYRHTKPSVAPDGVAAMACGPIAIRSATPTALEHTLPRPLLCLVLQGRKRVSIGNKQLIFAAGDSMVVTANQPMVSQIIQASARTPYLSVALDLDLSIIADLVLEMQNQEPGLAHRDISTDAEVADAVLRLMRLLDRPAALPLLQKQLLREIHFWLLSGRHGGEIRRLGLTDSHVHRIARAVAVLRTEFAESLPVERLASLAGMSRSSFHQHFRAVTSLTPLQFQKQLRLIEARRLIMEGKSSSRAAFDVGYEGASHFARDYSRMFGLAPSKDRAAARNHAANAGDGVK</sequence>
<dbReference type="GO" id="GO:0043565">
    <property type="term" value="F:sequence-specific DNA binding"/>
    <property type="evidence" value="ECO:0007669"/>
    <property type="project" value="InterPro"/>
</dbReference>
<comment type="caution">
    <text evidence="5">The sequence shown here is derived from an EMBL/GenBank/DDBJ whole genome shotgun (WGS) entry which is preliminary data.</text>
</comment>
<dbReference type="SUPFAM" id="SSF51215">
    <property type="entry name" value="Regulatory protein AraC"/>
    <property type="match status" value="1"/>
</dbReference>
<evidence type="ECO:0000259" key="4">
    <source>
        <dbReference type="PROSITE" id="PS01124"/>
    </source>
</evidence>